<evidence type="ECO:0000313" key="1">
    <source>
        <dbReference type="EMBL" id="CAL1677570.1"/>
    </source>
</evidence>
<accession>A0AAV2NCF1</accession>
<dbReference type="PANTHER" id="PTHR36693:SF1">
    <property type="entry name" value="GH02722P"/>
    <property type="match status" value="1"/>
</dbReference>
<sequence>MKVPTAITLQNIIELHKLRREMDVRLRLIIYRNNMIFNDIIVRLQTVFKYDIGERFKGPAGDDVENICRNIAKPVCLCAKGLNSYLVSAYIVTLSKSFVYRKSAMKVLKAFLQTCDNLAFDEGYLQIIFIRLRMPKKQFLDYKWNKRLMQMVLERQEADCAMSWLSTLGGAFSALGEEFEHCAEMAGKISVRQFELALRLDNPLLVARCRLYSALSLIQRGCFTTPKYMIQRIYKFALKEKDVRLQNMCRGVWAKLRYSYKQYKQEKSVSLETLHISSKT</sequence>
<dbReference type="PANTHER" id="PTHR36693">
    <property type="entry name" value="GH02722P"/>
    <property type="match status" value="1"/>
</dbReference>
<keyword evidence="2" id="KW-1185">Reference proteome</keyword>
<dbReference type="Proteomes" id="UP001497644">
    <property type="component" value="Chromosome 13"/>
</dbReference>
<protein>
    <submittedName>
        <fullName evidence="1">Uncharacterized protein</fullName>
    </submittedName>
</protein>
<gene>
    <name evidence="1" type="ORF">LPLAT_LOCUS3580</name>
</gene>
<dbReference type="Pfam" id="PF16065">
    <property type="entry name" value="DUF4807"/>
    <property type="match status" value="1"/>
</dbReference>
<proteinExistence type="predicted"/>
<evidence type="ECO:0000313" key="2">
    <source>
        <dbReference type="Proteomes" id="UP001497644"/>
    </source>
</evidence>
<organism evidence="1 2">
    <name type="scientific">Lasius platythorax</name>
    <dbReference type="NCBI Taxonomy" id="488582"/>
    <lineage>
        <taxon>Eukaryota</taxon>
        <taxon>Metazoa</taxon>
        <taxon>Ecdysozoa</taxon>
        <taxon>Arthropoda</taxon>
        <taxon>Hexapoda</taxon>
        <taxon>Insecta</taxon>
        <taxon>Pterygota</taxon>
        <taxon>Neoptera</taxon>
        <taxon>Endopterygota</taxon>
        <taxon>Hymenoptera</taxon>
        <taxon>Apocrita</taxon>
        <taxon>Aculeata</taxon>
        <taxon>Formicoidea</taxon>
        <taxon>Formicidae</taxon>
        <taxon>Formicinae</taxon>
        <taxon>Lasius</taxon>
        <taxon>Lasius</taxon>
    </lineage>
</organism>
<name>A0AAV2NCF1_9HYME</name>
<dbReference type="EMBL" id="OZ034836">
    <property type="protein sequence ID" value="CAL1677570.1"/>
    <property type="molecule type" value="Genomic_DNA"/>
</dbReference>
<dbReference type="InterPro" id="IPR032072">
    <property type="entry name" value="DUF4807"/>
</dbReference>
<reference evidence="1" key="1">
    <citation type="submission" date="2024-04" db="EMBL/GenBank/DDBJ databases">
        <authorList>
            <consortium name="Molecular Ecology Group"/>
        </authorList>
    </citation>
    <scope>NUCLEOTIDE SEQUENCE</scope>
</reference>
<dbReference type="AlphaFoldDB" id="A0AAV2NCF1"/>